<evidence type="ECO:0000256" key="5">
    <source>
        <dbReference type="ARBA" id="ARBA00013321"/>
    </source>
</evidence>
<dbReference type="Pfam" id="PF02779">
    <property type="entry name" value="Transket_pyr"/>
    <property type="match status" value="1"/>
</dbReference>
<proteinExistence type="predicted"/>
<dbReference type="EC" id="1.2.4.2" evidence="4"/>
<dbReference type="PANTHER" id="PTHR23152:SF4">
    <property type="entry name" value="2-OXOADIPATE DEHYDROGENASE COMPLEX COMPONENT E1"/>
    <property type="match status" value="1"/>
</dbReference>
<reference evidence="11 12" key="1">
    <citation type="submission" date="2017-03" db="EMBL/GenBank/DDBJ databases">
        <authorList>
            <person name="Afonso C.L."/>
            <person name="Miller P.J."/>
            <person name="Scott M.A."/>
            <person name="Spackman E."/>
            <person name="Goraichik I."/>
            <person name="Dimitrov K.M."/>
            <person name="Suarez D.L."/>
            <person name="Swayne D.E."/>
        </authorList>
    </citation>
    <scope>NUCLEOTIDE SEQUENCE [LARGE SCALE GENOMIC DNA]</scope>
    <source>
        <strain evidence="11 12">CECT 7691</strain>
    </source>
</reference>
<name>A0A1Y5TJC3_9PROT</name>
<dbReference type="GO" id="GO:0004591">
    <property type="term" value="F:oxoglutarate dehydrogenase (succinyl-transferring) activity"/>
    <property type="evidence" value="ECO:0007669"/>
    <property type="project" value="UniProtKB-EC"/>
</dbReference>
<dbReference type="Proteomes" id="UP000193200">
    <property type="component" value="Unassembled WGS sequence"/>
</dbReference>
<sequence>MNEISRRAAFEAMAEAYRRWGWLAADLDPLSLAPRGQPPQLSPGGYGFLPEDAEPLRQTYCRRIGWEIGHIQNAERRDWLVSQAETAHPPADLQRAIDLIAQAELFEDTCYRRMPTAKTFGLAGAEGLLVLAGEVLRAAHEAGQSDVYVGGMHRGRLTQMALLFGKPLAQVIADAQGVPEFPHDYGASSDSPYHLGWHGLSPIGPRVWIAPHPSHLSIVAPVALGRARAAMENGREILSVALHTDAAFAGQGVNGELLQLSELPAFSVGGTVHLVLNNQIGFTTDMRDARTSRSCTDYAKLVEAPILHVNGEDPDALCRAARVAAAYRNRFKADVVVECIAYRRRGHNEIDEPRFTQPRMYRRIDEMTPLSRRLAIAHGLEPDLGDLESALDKAFDRAKAWRPNVPPAPVGLRADINRRMSASVRTGLPADVLRDLGLRLTRVPGHIALHPKTGRFLHQRREALASGSGIDWATAEALAIASLAAEGCAVRFGGQDTARGAFSQRNLYIHCNRSDDVHFVFDGIGTRPQIHNTPLIENAVLGFEYGYSTGKPSGLTIWEAQFGDFLNVCQAIFDQFIVCGEDRWLLESNLVMLLPHGIDGGGPDHATAHPERLLMACARNNIQVMNPSTPANFFHALRRQVLADWRKPLVVLAPKALLRHPAARSELSEFSAGFAPVIERKGDGKHVVMSSGKLAVLLEAEDSDVTLLRLEQFYPFPEAALAALLALYPDAELIWAQEEPENMGYFQWLAPQLERIAGRPWRLVTRPANPAASSGPKSWDDRHLKTVIDTALSRQEGADSTGRSSGTCQDRLDAPALRATGNRETTK</sequence>
<dbReference type="Gene3D" id="3.40.50.11610">
    <property type="entry name" value="Multifunctional 2-oxoglutarate metabolism enzyme, C-terminal domain"/>
    <property type="match status" value="1"/>
</dbReference>
<evidence type="ECO:0000256" key="9">
    <source>
        <dbReference type="SAM" id="MobiDB-lite"/>
    </source>
</evidence>
<evidence type="ECO:0000256" key="7">
    <source>
        <dbReference type="ARBA" id="ARBA00023052"/>
    </source>
</evidence>
<keyword evidence="7" id="KW-0786">Thiamine pyrophosphate</keyword>
<feature type="domain" description="Transketolase-like pyrimidine-binding" evidence="10">
    <location>
        <begin position="470"/>
        <end position="660"/>
    </location>
</feature>
<dbReference type="RefSeq" id="WP_176245079.1">
    <property type="nucleotide sequence ID" value="NZ_FWFR01000002.1"/>
</dbReference>
<dbReference type="Gene3D" id="1.10.287.1150">
    <property type="entry name" value="TPP helical domain"/>
    <property type="match status" value="1"/>
</dbReference>
<dbReference type="InterPro" id="IPR029061">
    <property type="entry name" value="THDP-binding"/>
</dbReference>
<dbReference type="PIRSF" id="PIRSF000157">
    <property type="entry name" value="Oxoglu_dh_E1"/>
    <property type="match status" value="1"/>
</dbReference>
<comment type="cofactor">
    <cofactor evidence="1">
        <name>thiamine diphosphate</name>
        <dbReference type="ChEBI" id="CHEBI:58937"/>
    </cofactor>
</comment>
<dbReference type="GO" id="GO:0030976">
    <property type="term" value="F:thiamine pyrophosphate binding"/>
    <property type="evidence" value="ECO:0007669"/>
    <property type="project" value="InterPro"/>
</dbReference>
<evidence type="ECO:0000256" key="4">
    <source>
        <dbReference type="ARBA" id="ARBA00012280"/>
    </source>
</evidence>
<evidence type="ECO:0000313" key="12">
    <source>
        <dbReference type="Proteomes" id="UP000193200"/>
    </source>
</evidence>
<dbReference type="Gene3D" id="3.40.50.970">
    <property type="match status" value="1"/>
</dbReference>
<dbReference type="GO" id="GO:0006099">
    <property type="term" value="P:tricarboxylic acid cycle"/>
    <property type="evidence" value="ECO:0007669"/>
    <property type="project" value="TreeGrafter"/>
</dbReference>
<evidence type="ECO:0000259" key="10">
    <source>
        <dbReference type="SMART" id="SM00861"/>
    </source>
</evidence>
<dbReference type="Gene3D" id="3.40.50.12470">
    <property type="match status" value="1"/>
</dbReference>
<dbReference type="EMBL" id="FWFR01000002">
    <property type="protein sequence ID" value="SLN65650.1"/>
    <property type="molecule type" value="Genomic_DNA"/>
</dbReference>
<dbReference type="InParanoid" id="A0A1Y5TJC3"/>
<feature type="region of interest" description="Disordered" evidence="9">
    <location>
        <begin position="791"/>
        <end position="827"/>
    </location>
</feature>
<dbReference type="AlphaFoldDB" id="A0A1Y5TJC3"/>
<protein>
    <recommendedName>
        <fullName evidence="5">2-oxoglutarate dehydrogenase E1 component</fullName>
        <ecNumber evidence="4">1.2.4.2</ecNumber>
    </recommendedName>
    <alternativeName>
        <fullName evidence="8">Alpha-ketoglutarate dehydrogenase</fullName>
    </alternativeName>
</protein>
<dbReference type="SMART" id="SM00861">
    <property type="entry name" value="Transket_pyr"/>
    <property type="match status" value="1"/>
</dbReference>
<dbReference type="Pfam" id="PF00676">
    <property type="entry name" value="E1_dh"/>
    <property type="match status" value="1"/>
</dbReference>
<evidence type="ECO:0000256" key="1">
    <source>
        <dbReference type="ARBA" id="ARBA00001964"/>
    </source>
</evidence>
<comment type="subunit">
    <text evidence="3">Homodimer. Part of the 2-oxoglutarate dehydrogenase (OGDH) complex composed of E1 (2-oxoglutarate dehydrogenase), E2 (dihydrolipoamide succinyltransferase) and E3 (dihydrolipoamide dehydrogenase); the complex contains multiple copies of the three enzymatic components (E1, E2 and E3).</text>
</comment>
<dbReference type="InterPro" id="IPR031717">
    <property type="entry name" value="ODO-1/KGD_C"/>
</dbReference>
<accession>A0A1Y5TJC3</accession>
<dbReference type="InterPro" id="IPR011603">
    <property type="entry name" value="2oxoglutarate_DH_E1"/>
</dbReference>
<keyword evidence="12" id="KW-1185">Reference proteome</keyword>
<dbReference type="InterPro" id="IPR005475">
    <property type="entry name" value="Transketolase-like_Pyr-bd"/>
</dbReference>
<dbReference type="Pfam" id="PF16870">
    <property type="entry name" value="OxoGdeHyase_C"/>
    <property type="match status" value="1"/>
</dbReference>
<evidence type="ECO:0000256" key="3">
    <source>
        <dbReference type="ARBA" id="ARBA00011301"/>
    </source>
</evidence>
<dbReference type="InterPro" id="IPR001017">
    <property type="entry name" value="DH_E1"/>
</dbReference>
<gene>
    <name evidence="11" type="primary">sucA_2</name>
    <name evidence="11" type="ORF">OCH7691_03010</name>
</gene>
<dbReference type="SUPFAM" id="SSF52518">
    <property type="entry name" value="Thiamin diphosphate-binding fold (THDP-binding)"/>
    <property type="match status" value="2"/>
</dbReference>
<dbReference type="GO" id="GO:0045252">
    <property type="term" value="C:oxoglutarate dehydrogenase complex"/>
    <property type="evidence" value="ECO:0007669"/>
    <property type="project" value="TreeGrafter"/>
</dbReference>
<evidence type="ECO:0000313" key="11">
    <source>
        <dbReference type="EMBL" id="SLN65650.1"/>
    </source>
</evidence>
<organism evidence="11 12">
    <name type="scientific">Oceanibacterium hippocampi</name>
    <dbReference type="NCBI Taxonomy" id="745714"/>
    <lineage>
        <taxon>Bacteria</taxon>
        <taxon>Pseudomonadati</taxon>
        <taxon>Pseudomonadota</taxon>
        <taxon>Alphaproteobacteria</taxon>
        <taxon>Sneathiellales</taxon>
        <taxon>Sneathiellaceae</taxon>
        <taxon>Oceanibacterium</taxon>
    </lineage>
</organism>
<evidence type="ECO:0000256" key="2">
    <source>
        <dbReference type="ARBA" id="ARBA00003906"/>
    </source>
</evidence>
<dbReference type="PANTHER" id="PTHR23152">
    <property type="entry name" value="2-OXOGLUTARATE DEHYDROGENASE"/>
    <property type="match status" value="1"/>
</dbReference>
<evidence type="ECO:0000256" key="6">
    <source>
        <dbReference type="ARBA" id="ARBA00023002"/>
    </source>
</evidence>
<comment type="function">
    <text evidence="2">E1 component of the 2-oxoglutarate dehydrogenase (OGDH) complex which catalyzes the decarboxylation of 2-oxoglutarate, the first step in the conversion of 2-oxoglutarate to succinyl-CoA and CO(2).</text>
</comment>
<keyword evidence="6 11" id="KW-0560">Oxidoreductase</keyword>
<dbReference type="InterPro" id="IPR042179">
    <property type="entry name" value="KGD_C_sf"/>
</dbReference>
<dbReference type="GO" id="GO:0005829">
    <property type="term" value="C:cytosol"/>
    <property type="evidence" value="ECO:0007669"/>
    <property type="project" value="TreeGrafter"/>
</dbReference>
<evidence type="ECO:0000256" key="8">
    <source>
        <dbReference type="ARBA" id="ARBA00030680"/>
    </source>
</evidence>